<keyword evidence="4 5" id="KW-0472">Membrane</keyword>
<comment type="subcellular location">
    <subcellularLocation>
        <location evidence="1">Membrane</location>
        <topology evidence="1">Multi-pass membrane protein</topology>
    </subcellularLocation>
</comment>
<dbReference type="InterPro" id="IPR035906">
    <property type="entry name" value="MetI-like_sf"/>
</dbReference>
<feature type="transmembrane region" description="Helical" evidence="5">
    <location>
        <begin position="52"/>
        <end position="70"/>
    </location>
</feature>
<keyword evidence="7" id="KW-1185">Reference proteome</keyword>
<dbReference type="AlphaFoldDB" id="A0A9X2B5F0"/>
<reference evidence="6" key="1">
    <citation type="submission" date="2022-04" db="EMBL/GenBank/DDBJ databases">
        <title>Paenibacillus mangrovi sp. nov., a novel endophytic bacterium isolated from bark of Kandelia candel.</title>
        <authorList>
            <person name="Tuo L."/>
        </authorList>
    </citation>
    <scope>NUCLEOTIDE SEQUENCE</scope>
    <source>
        <strain evidence="6">KQZ6P-2</strain>
    </source>
</reference>
<dbReference type="GO" id="GO:0016020">
    <property type="term" value="C:membrane"/>
    <property type="evidence" value="ECO:0007669"/>
    <property type="project" value="UniProtKB-SubCell"/>
</dbReference>
<keyword evidence="3 5" id="KW-1133">Transmembrane helix</keyword>
<comment type="caution">
    <text evidence="6">The sequence shown here is derived from an EMBL/GenBank/DDBJ whole genome shotgun (WGS) entry which is preliminary data.</text>
</comment>
<evidence type="ECO:0000256" key="5">
    <source>
        <dbReference type="SAM" id="Phobius"/>
    </source>
</evidence>
<evidence type="ECO:0000256" key="1">
    <source>
        <dbReference type="ARBA" id="ARBA00004141"/>
    </source>
</evidence>
<evidence type="ECO:0000313" key="7">
    <source>
        <dbReference type="Proteomes" id="UP001139347"/>
    </source>
</evidence>
<name>A0A9X2B5F0_9BACL</name>
<proteinExistence type="predicted"/>
<keyword evidence="2 5" id="KW-0812">Transmembrane</keyword>
<evidence type="ECO:0000313" key="6">
    <source>
        <dbReference type="EMBL" id="MCJ8012602.1"/>
    </source>
</evidence>
<dbReference type="SUPFAM" id="SSF161098">
    <property type="entry name" value="MetI-like"/>
    <property type="match status" value="1"/>
</dbReference>
<dbReference type="RefSeq" id="WP_244725492.1">
    <property type="nucleotide sequence ID" value="NZ_JALIRP010000004.1"/>
</dbReference>
<organism evidence="6 7">
    <name type="scientific">Paenibacillus mangrovi</name>
    <dbReference type="NCBI Taxonomy" id="2931978"/>
    <lineage>
        <taxon>Bacteria</taxon>
        <taxon>Bacillati</taxon>
        <taxon>Bacillota</taxon>
        <taxon>Bacilli</taxon>
        <taxon>Bacillales</taxon>
        <taxon>Paenibacillaceae</taxon>
        <taxon>Paenibacillus</taxon>
    </lineage>
</organism>
<evidence type="ECO:0000256" key="2">
    <source>
        <dbReference type="ARBA" id="ARBA00022692"/>
    </source>
</evidence>
<dbReference type="EMBL" id="JALIRP010000004">
    <property type="protein sequence ID" value="MCJ8012602.1"/>
    <property type="molecule type" value="Genomic_DNA"/>
</dbReference>
<evidence type="ECO:0000256" key="4">
    <source>
        <dbReference type="ARBA" id="ARBA00023136"/>
    </source>
</evidence>
<dbReference type="Proteomes" id="UP001139347">
    <property type="component" value="Unassembled WGS sequence"/>
</dbReference>
<evidence type="ECO:0008006" key="8">
    <source>
        <dbReference type="Google" id="ProtNLM"/>
    </source>
</evidence>
<evidence type="ECO:0000256" key="3">
    <source>
        <dbReference type="ARBA" id="ARBA00022989"/>
    </source>
</evidence>
<gene>
    <name evidence="6" type="ORF">MUG84_12755</name>
</gene>
<protein>
    <recommendedName>
        <fullName evidence="8">ABC transmembrane type-1 domain-containing protein</fullName>
    </recommendedName>
</protein>
<sequence length="86" mass="9452">MTIKSAKLADLYKDYECFHRDVTALPAFARSGGVTAIGESAFSVWIHPVNRVMAGALLSILPILALYLFTQRYFVESVERTGIAGD</sequence>
<accession>A0A9X2B5F0</accession>